<dbReference type="PROSITE" id="PS50801">
    <property type="entry name" value="STAS"/>
    <property type="match status" value="1"/>
</dbReference>
<gene>
    <name evidence="7" type="primary">SLC26A4</name>
    <name evidence="7" type="synonym">slc26a4</name>
</gene>
<evidence type="ECO:0000313" key="8">
    <source>
        <dbReference type="Proteomes" id="UP000694397"/>
    </source>
</evidence>
<feature type="transmembrane region" description="Helical" evidence="5">
    <location>
        <begin position="402"/>
        <end position="423"/>
    </location>
</feature>
<feature type="transmembrane region" description="Helical" evidence="5">
    <location>
        <begin position="251"/>
        <end position="268"/>
    </location>
</feature>
<dbReference type="InterPro" id="IPR002645">
    <property type="entry name" value="STAS_dom"/>
</dbReference>
<dbReference type="InterPro" id="IPR011547">
    <property type="entry name" value="SLC26A/SulP_dom"/>
</dbReference>
<organism evidence="7 8">
    <name type="scientific">Scleropages formosus</name>
    <name type="common">Asian bonytongue</name>
    <name type="synonym">Osteoglossum formosum</name>
    <dbReference type="NCBI Taxonomy" id="113540"/>
    <lineage>
        <taxon>Eukaryota</taxon>
        <taxon>Metazoa</taxon>
        <taxon>Chordata</taxon>
        <taxon>Craniata</taxon>
        <taxon>Vertebrata</taxon>
        <taxon>Euteleostomi</taxon>
        <taxon>Actinopterygii</taxon>
        <taxon>Neopterygii</taxon>
        <taxon>Teleostei</taxon>
        <taxon>Osteoglossocephala</taxon>
        <taxon>Osteoglossomorpha</taxon>
        <taxon>Osteoglossiformes</taxon>
        <taxon>Osteoglossidae</taxon>
        <taxon>Scleropages</taxon>
    </lineage>
</organism>
<evidence type="ECO:0000256" key="3">
    <source>
        <dbReference type="ARBA" id="ARBA00022989"/>
    </source>
</evidence>
<feature type="transmembrane region" description="Helical" evidence="5">
    <location>
        <begin position="280"/>
        <end position="299"/>
    </location>
</feature>
<feature type="transmembrane region" description="Helical" evidence="5">
    <location>
        <begin position="460"/>
        <end position="485"/>
    </location>
</feature>
<keyword evidence="3 5" id="KW-1133">Transmembrane helix</keyword>
<evidence type="ECO:0000256" key="2">
    <source>
        <dbReference type="ARBA" id="ARBA00022692"/>
    </source>
</evidence>
<dbReference type="Pfam" id="PF00916">
    <property type="entry name" value="Sulfate_transp"/>
    <property type="match status" value="1"/>
</dbReference>
<reference evidence="7 8" key="1">
    <citation type="submission" date="2019-04" db="EMBL/GenBank/DDBJ databases">
        <authorList>
            <consortium name="Wellcome Sanger Institute Data Sharing"/>
        </authorList>
    </citation>
    <scope>NUCLEOTIDE SEQUENCE [LARGE SCALE GENOMIC DNA]</scope>
</reference>
<dbReference type="Pfam" id="PF01740">
    <property type="entry name" value="STAS"/>
    <property type="match status" value="1"/>
</dbReference>
<comment type="subcellular location">
    <subcellularLocation>
        <location evidence="1">Membrane</location>
        <topology evidence="1">Multi-pass membrane protein</topology>
    </subcellularLocation>
</comment>
<dbReference type="InterPro" id="IPR001902">
    <property type="entry name" value="SLC26A/SulP_fam"/>
</dbReference>
<protein>
    <submittedName>
        <fullName evidence="7">Solute carrier family 26 member 4</fullName>
    </submittedName>
</protein>
<sequence length="725" mass="79350">MSTHASSHQYFISRPIYSYPDFNVENEHCTGVDRTFRDRLSRTALRLIKSIFPVTDWLFRYPVREWLLSDIISGVSTGLVSSLQGLAYALLVSVSPVYGLYSAFFPIIPYFIFGTSRHVSVGPFPVTCLMVGSVVMTLTPDDDFLVPLNISGVNETTVDVEAREAQRIVIACSMTVLIGLIQVIMGLLQVGFLVRYLSDPLVGGFTTAAALHVFISQLKTILSVPTSSHSGLFSIAYTLGDVLRNIKQTNTADLLAGLMTIAVVMTVKEFNAKFQHKIPVSIPIELIVTVVATGISYAVDLESRYGASTVRSIPRGFASPSLPDQGVFWKTLEPGFSTAVVGYAVAVSVAKVYAAKNDYAINGNQELIAFGISNVFSGCFSSFVASTALSRTAVQASTGGKTQVGVISATVVMVVILALGQLLEPLQKSVLAGVVIANLRGMFLQVLDVLVLWRQNRADCLIWIATCLASVVLGLDVGLLTGLAFEILLTVLVKVMECFFGQNITAPLGVMLKATFLNWSFDETSKTRMNKFFDLITFLIQVGFDAVQVFKKRNKALKKIQKLMKKEKLKTSKGEGDVVRVGPGERADLHLDWASKLPVPVNVPRVQIHSLVLDFSAVSFLDVVAVKALRLVVKEFVRLNVRVFIAGCDDEMVKNMESLSFFDEAVTKDLLFLSVHDAVLFIRRGEADGSLQNPALRSVRSMSDTFTVVEYIHIKRFPLATVCSK</sequence>
<evidence type="ECO:0000313" key="7">
    <source>
        <dbReference type="Ensembl" id="ENSSFOP00015057923.1"/>
    </source>
</evidence>
<proteinExistence type="predicted"/>
<dbReference type="GeneTree" id="ENSGT01150000286920"/>
<keyword evidence="2 5" id="KW-0812">Transmembrane</keyword>
<dbReference type="GO" id="GO:0055085">
    <property type="term" value="P:transmembrane transport"/>
    <property type="evidence" value="ECO:0007669"/>
    <property type="project" value="InterPro"/>
</dbReference>
<dbReference type="SUPFAM" id="SSF52091">
    <property type="entry name" value="SpoIIaa-like"/>
    <property type="match status" value="1"/>
</dbReference>
<evidence type="ECO:0000259" key="6">
    <source>
        <dbReference type="PROSITE" id="PS50801"/>
    </source>
</evidence>
<reference evidence="7" key="3">
    <citation type="submission" date="2025-09" db="UniProtKB">
        <authorList>
            <consortium name="Ensembl"/>
        </authorList>
    </citation>
    <scope>IDENTIFICATION</scope>
</reference>
<feature type="transmembrane region" description="Helical" evidence="5">
    <location>
        <begin position="168"/>
        <end position="194"/>
    </location>
</feature>
<dbReference type="PANTHER" id="PTHR11814">
    <property type="entry name" value="SULFATE TRANSPORTER"/>
    <property type="match status" value="1"/>
</dbReference>
<evidence type="ECO:0000256" key="1">
    <source>
        <dbReference type="ARBA" id="ARBA00004141"/>
    </source>
</evidence>
<keyword evidence="8" id="KW-1185">Reference proteome</keyword>
<dbReference type="AlphaFoldDB" id="A0A8C9U6Y8"/>
<feature type="domain" description="STAS" evidence="6">
    <location>
        <begin position="611"/>
        <end position="682"/>
    </location>
</feature>
<reference evidence="7" key="2">
    <citation type="submission" date="2025-08" db="UniProtKB">
        <authorList>
            <consortium name="Ensembl"/>
        </authorList>
    </citation>
    <scope>IDENTIFICATION</scope>
</reference>
<feature type="transmembrane region" description="Helical" evidence="5">
    <location>
        <begin position="367"/>
        <end position="390"/>
    </location>
</feature>
<dbReference type="InterPro" id="IPR036513">
    <property type="entry name" value="STAS_dom_sf"/>
</dbReference>
<feature type="transmembrane region" description="Helical" evidence="5">
    <location>
        <begin position="86"/>
        <end position="112"/>
    </location>
</feature>
<evidence type="ECO:0000256" key="5">
    <source>
        <dbReference type="SAM" id="Phobius"/>
    </source>
</evidence>
<name>A0A8C9U6Y8_SCLFO</name>
<dbReference type="CDD" id="cd07042">
    <property type="entry name" value="STAS_SulP_like_sulfate_transporter"/>
    <property type="match status" value="1"/>
</dbReference>
<dbReference type="Proteomes" id="UP000694397">
    <property type="component" value="Chromosome 2"/>
</dbReference>
<dbReference type="Ensembl" id="ENSSFOT00015065050.1">
    <property type="protein sequence ID" value="ENSSFOP00015057923.1"/>
    <property type="gene ID" value="ENSSFOG00015000396.2"/>
</dbReference>
<dbReference type="GO" id="GO:0016020">
    <property type="term" value="C:membrane"/>
    <property type="evidence" value="ECO:0007669"/>
    <property type="project" value="UniProtKB-SubCell"/>
</dbReference>
<keyword evidence="4 5" id="KW-0472">Membrane</keyword>
<evidence type="ECO:0000256" key="4">
    <source>
        <dbReference type="ARBA" id="ARBA00023136"/>
    </source>
</evidence>
<dbReference type="Gene3D" id="3.30.750.24">
    <property type="entry name" value="STAS domain"/>
    <property type="match status" value="1"/>
</dbReference>
<accession>A0A8C9U6Y8</accession>